<dbReference type="Gene3D" id="3.30.2350.10">
    <property type="entry name" value="Pseudouridine synthase"/>
    <property type="match status" value="1"/>
</dbReference>
<evidence type="ECO:0000313" key="7">
    <source>
        <dbReference type="EMBL" id="QAA76303.1"/>
    </source>
</evidence>
<sequence length="301" mass="32466">MTGTTSGTRRDRIIVTEGEDGERLDRLLARRLGVSRSQAQSLLVDGAVRVEGGAPVQSRRMRTGESIEVAWSGPGISPTPCTLPILYEDDDLVVVNKPRGLAVHPAGQRPVATVVSALLSRGPLAPGAPGRPGVVHRLDAATTGTLVVAKTPAALRGMMDQFRDRAVKKEYLAVVHGAIDADEGTIDGRLERDAARPWRMRVGGTKDARTEFSVVCRRAGQTLLSVRPHTGRTHQIRVHLAAIGHPVVGDRLYGGGQEPLLLHAWRIGFCHPTTGVWVDCEAPPPPEFARWLDARGSTLRQ</sequence>
<reference evidence="8" key="1">
    <citation type="submission" date="2018-12" db="EMBL/GenBank/DDBJ databases">
        <title>Complete genome sequence of an uncultured bacterium of the candidate phylum Bipolaricaulota.</title>
        <authorList>
            <person name="Kadnikov V.V."/>
            <person name="Mardanov A.V."/>
            <person name="Beletsky A.V."/>
            <person name="Frank Y.A."/>
            <person name="Karnachuk O.V."/>
            <person name="Ravin N.V."/>
        </authorList>
    </citation>
    <scope>NUCLEOTIDE SEQUENCE [LARGE SCALE GENOMIC DNA]</scope>
</reference>
<accession>A0A410FTG7</accession>
<dbReference type="PROSITE" id="PS50889">
    <property type="entry name" value="S4"/>
    <property type="match status" value="1"/>
</dbReference>
<comment type="catalytic activity">
    <reaction evidence="5">
        <text>a uridine in RNA = a pseudouridine in RNA</text>
        <dbReference type="Rhea" id="RHEA:48348"/>
        <dbReference type="Rhea" id="RHEA-COMP:12068"/>
        <dbReference type="Rhea" id="RHEA-COMP:12069"/>
        <dbReference type="ChEBI" id="CHEBI:65314"/>
        <dbReference type="ChEBI" id="CHEBI:65315"/>
    </reaction>
</comment>
<dbReference type="GO" id="GO:0000455">
    <property type="term" value="P:enzyme-directed rRNA pseudouridine synthesis"/>
    <property type="evidence" value="ECO:0007669"/>
    <property type="project" value="TreeGrafter"/>
</dbReference>
<dbReference type="InterPro" id="IPR036986">
    <property type="entry name" value="S4_RNA-bd_sf"/>
</dbReference>
<gene>
    <name evidence="7" type="ORF">BIP78_0537</name>
</gene>
<dbReference type="CDD" id="cd00165">
    <property type="entry name" value="S4"/>
    <property type="match status" value="1"/>
</dbReference>
<keyword evidence="2 5" id="KW-0413">Isomerase</keyword>
<evidence type="ECO:0000256" key="3">
    <source>
        <dbReference type="PIRSR" id="PIRSR606225-1"/>
    </source>
</evidence>
<dbReference type="KEGG" id="bih:BIP78_0537"/>
<organism evidence="7 8">
    <name type="scientific">Bipolaricaulis sibiricus</name>
    <dbReference type="NCBI Taxonomy" id="2501609"/>
    <lineage>
        <taxon>Bacteria</taxon>
        <taxon>Candidatus Bipolaricaulota</taxon>
        <taxon>Candidatus Bipolaricaulia</taxon>
        <taxon>Candidatus Bipolaricaulales</taxon>
        <taxon>Candidatus Bipolaricaulaceae</taxon>
        <taxon>Candidatus Bipolaricaulis</taxon>
    </lineage>
</organism>
<evidence type="ECO:0000256" key="2">
    <source>
        <dbReference type="ARBA" id="ARBA00023235"/>
    </source>
</evidence>
<evidence type="ECO:0000256" key="1">
    <source>
        <dbReference type="ARBA" id="ARBA00010876"/>
    </source>
</evidence>
<dbReference type="CDD" id="cd02869">
    <property type="entry name" value="PseudoU_synth_RluA_like"/>
    <property type="match status" value="1"/>
</dbReference>
<dbReference type="SUPFAM" id="SSF55174">
    <property type="entry name" value="Alpha-L RNA-binding motif"/>
    <property type="match status" value="1"/>
</dbReference>
<dbReference type="Gene3D" id="3.10.290.10">
    <property type="entry name" value="RNA-binding S4 domain"/>
    <property type="match status" value="1"/>
</dbReference>
<comment type="function">
    <text evidence="5">Responsible for synthesis of pseudouridine from uracil.</text>
</comment>
<dbReference type="InterPro" id="IPR020103">
    <property type="entry name" value="PsdUridine_synth_cat_dom_sf"/>
</dbReference>
<name>A0A410FTG7_BIPS1</name>
<comment type="similarity">
    <text evidence="1 5">Belongs to the pseudouridine synthase RluA family.</text>
</comment>
<proteinExistence type="inferred from homology"/>
<feature type="active site" evidence="3">
    <location>
        <position position="139"/>
    </location>
</feature>
<dbReference type="InterPro" id="IPR050188">
    <property type="entry name" value="RluA_PseudoU_synthase"/>
</dbReference>
<dbReference type="AlphaFoldDB" id="A0A410FTG7"/>
<dbReference type="GO" id="GO:0003723">
    <property type="term" value="F:RNA binding"/>
    <property type="evidence" value="ECO:0007669"/>
    <property type="project" value="UniProtKB-KW"/>
</dbReference>
<evidence type="ECO:0000259" key="6">
    <source>
        <dbReference type="Pfam" id="PF00849"/>
    </source>
</evidence>
<protein>
    <recommendedName>
        <fullName evidence="5">Pseudouridine synthase</fullName>
        <ecNumber evidence="5">5.4.99.-</ecNumber>
    </recommendedName>
</protein>
<evidence type="ECO:0000256" key="4">
    <source>
        <dbReference type="PROSITE-ProRule" id="PRU00182"/>
    </source>
</evidence>
<feature type="domain" description="Pseudouridine synthase RsuA/RluA-like" evidence="6">
    <location>
        <begin position="91"/>
        <end position="242"/>
    </location>
</feature>
<keyword evidence="4" id="KW-0694">RNA-binding</keyword>
<dbReference type="EMBL" id="CP034928">
    <property type="protein sequence ID" value="QAA76303.1"/>
    <property type="molecule type" value="Genomic_DNA"/>
</dbReference>
<dbReference type="NCBIfam" id="TIGR00005">
    <property type="entry name" value="rluA_subfam"/>
    <property type="match status" value="1"/>
</dbReference>
<evidence type="ECO:0000256" key="5">
    <source>
        <dbReference type="RuleBase" id="RU362028"/>
    </source>
</evidence>
<dbReference type="SUPFAM" id="SSF55120">
    <property type="entry name" value="Pseudouridine synthase"/>
    <property type="match status" value="1"/>
</dbReference>
<dbReference type="EC" id="5.4.99.-" evidence="5"/>
<dbReference type="PANTHER" id="PTHR21600:SF87">
    <property type="entry name" value="RNA PSEUDOURIDYLATE SYNTHASE DOMAIN-CONTAINING PROTEIN 1"/>
    <property type="match status" value="1"/>
</dbReference>
<dbReference type="InterPro" id="IPR006225">
    <property type="entry name" value="PsdUridine_synth_RluC/D"/>
</dbReference>
<dbReference type="Pfam" id="PF00849">
    <property type="entry name" value="PseudoU_synth_2"/>
    <property type="match status" value="1"/>
</dbReference>
<dbReference type="GO" id="GO:0009982">
    <property type="term" value="F:pseudouridine synthase activity"/>
    <property type="evidence" value="ECO:0007669"/>
    <property type="project" value="InterPro"/>
</dbReference>
<dbReference type="Proteomes" id="UP000287233">
    <property type="component" value="Chromosome"/>
</dbReference>
<dbReference type="InterPro" id="IPR006145">
    <property type="entry name" value="PsdUridine_synth_RsuA/RluA"/>
</dbReference>
<dbReference type="PANTHER" id="PTHR21600">
    <property type="entry name" value="MITOCHONDRIAL RNA PSEUDOURIDINE SYNTHASE"/>
    <property type="match status" value="1"/>
</dbReference>
<evidence type="ECO:0000313" key="8">
    <source>
        <dbReference type="Proteomes" id="UP000287233"/>
    </source>
</evidence>
<dbReference type="GO" id="GO:0140098">
    <property type="term" value="F:catalytic activity, acting on RNA"/>
    <property type="evidence" value="ECO:0007669"/>
    <property type="project" value="UniProtKB-ARBA"/>
</dbReference>